<dbReference type="EMBL" id="LSSK01000753">
    <property type="protein sequence ID" value="OMH82049.1"/>
    <property type="molecule type" value="Genomic_DNA"/>
</dbReference>
<proteinExistence type="predicted"/>
<name>A0A1R1PM88_ZANCU</name>
<evidence type="ECO:0000313" key="1">
    <source>
        <dbReference type="EMBL" id="OMH82049.1"/>
    </source>
</evidence>
<comment type="caution">
    <text evidence="1">The sequence shown here is derived from an EMBL/GenBank/DDBJ whole genome shotgun (WGS) entry which is preliminary data.</text>
</comment>
<dbReference type="AlphaFoldDB" id="A0A1R1PM88"/>
<keyword evidence="2" id="KW-1185">Reference proteome</keyword>
<organism evidence="1 2">
    <name type="scientific">Zancudomyces culisetae</name>
    <name type="common">Gut fungus</name>
    <name type="synonym">Smittium culisetae</name>
    <dbReference type="NCBI Taxonomy" id="1213189"/>
    <lineage>
        <taxon>Eukaryota</taxon>
        <taxon>Fungi</taxon>
        <taxon>Fungi incertae sedis</taxon>
        <taxon>Zoopagomycota</taxon>
        <taxon>Kickxellomycotina</taxon>
        <taxon>Harpellomycetes</taxon>
        <taxon>Harpellales</taxon>
        <taxon>Legeriomycetaceae</taxon>
        <taxon>Zancudomyces</taxon>
    </lineage>
</organism>
<protein>
    <submittedName>
        <fullName evidence="1">Uncharacterized protein</fullName>
    </submittedName>
</protein>
<sequence>MPEPASRIVLGQFCLGGIDLFGGIEEKIPLDKKADLIDWIYKQQVTLENCGRFNFRLYVSNDESESTFTLH</sequence>
<accession>A0A1R1PM88</accession>
<gene>
    <name evidence="1" type="ORF">AX774_g4483</name>
</gene>
<dbReference type="Proteomes" id="UP000188320">
    <property type="component" value="Unassembled WGS sequence"/>
</dbReference>
<evidence type="ECO:0000313" key="2">
    <source>
        <dbReference type="Proteomes" id="UP000188320"/>
    </source>
</evidence>
<reference evidence="2" key="1">
    <citation type="submission" date="2017-01" db="EMBL/GenBank/DDBJ databases">
        <authorList>
            <person name="Wang Y."/>
            <person name="White M."/>
            <person name="Kvist S."/>
            <person name="Moncalvo J.-M."/>
        </authorList>
    </citation>
    <scope>NUCLEOTIDE SEQUENCE [LARGE SCALE GENOMIC DNA]</scope>
    <source>
        <strain evidence="2">COL-18-3</strain>
    </source>
</reference>
<dbReference type="OrthoDB" id="24893at2759"/>